<dbReference type="Pfam" id="PF04784">
    <property type="entry name" value="DUF547"/>
    <property type="match status" value="1"/>
</dbReference>
<evidence type="ECO:0000259" key="1">
    <source>
        <dbReference type="Pfam" id="PF00723"/>
    </source>
</evidence>
<evidence type="ECO:0000259" key="2">
    <source>
        <dbReference type="Pfam" id="PF04784"/>
    </source>
</evidence>
<dbReference type="HOGENOM" id="CLU_010399_3_1_10"/>
<sequence length="894" mass="101865">MYRPIGEYGIIGNMQTAALVSNDGSIDYCSMPFLDSPTIFAALLDDEKGGFFSIQPEGAFTAKQEYVSDTNVLASTFTTTGGEAVLFDFMPASSEQSPDSNEDRIHRCILMQSGSSDFVLHFSPRPDYAKTVPVITNAKGMITAIAGTYCLSLVHSLDSFRVIEQKEGSIALSFRLNAGEKAHFNLIYGNENQDMPLICNLQDTIDFWREWLRGCFGQNCALTGSYRPMINRSMLTLKLLTFHPTGAIAAAATTSLPETIGGGRNWDYRFTWLRDASFTLKAFFALGHIAEADRFIRWLHTTYRQYGSKTLNIMYSLHGEHMLAEETLDHLKGYRNSKPVRIGNLAHRQNQWDIYGEIMDAALRLSDYAGKIDEDLWPFFREICNLAKQNWQKPDDSIWEVRNGPAHFVYSKVMCWVALDRGISIAKRFGFKAPLKEWISVRQTIQHDILERGYDPEIDSFVQRYGSKDLDASLLLLPLTGFLPVQDSRIQSTIRACRQHLMHEGFLLRYDSDDGLQGDEGGFILCNFWLIECLALSGRINEAKEILETTMRAANHLGLFSEEFDGRNATLLGNFPQAFSHIGFINAVFAIQNAEDHKQAGEKKPSIIEHFNRLIPFKATLNNTPVEKKTPSDEEIAVKLKQLLGRLQGAFFNNRTGRINYLAMKRSSRFAEYLTLASHLRSFDLSTLDTDERKKAFWINIYNILIIHGVIEFDIQHSVLDVANFFGRISYTIGGMDFTPDDIEHGILRKNKPIPLLPLQSFSLFDKRKVFMLEKLDPRIHFALVCASSSCPPIEFYDYRLIDRQLDIAARSFINRNGVEVRKSTMTIRLSKIFQWYERDFGSSRKEVLFYLASFTDEDTERWIRKHADALKITYMPYNWNLNSALEAGEASAM</sequence>
<keyword evidence="5" id="KW-1185">Reference proteome</keyword>
<dbReference type="Pfam" id="PF19291">
    <property type="entry name" value="TREH_N"/>
    <property type="match status" value="1"/>
</dbReference>
<dbReference type="CAZy" id="GH15">
    <property type="family name" value="Glycoside Hydrolase Family 15"/>
</dbReference>
<dbReference type="SUPFAM" id="SSF48208">
    <property type="entry name" value="Six-hairpin glycosidases"/>
    <property type="match status" value="1"/>
</dbReference>
<feature type="domain" description="Trehalase-like N-terminal" evidence="3">
    <location>
        <begin position="4"/>
        <end position="153"/>
    </location>
</feature>
<evidence type="ECO:0000313" key="5">
    <source>
        <dbReference type="Proteomes" id="UP000002725"/>
    </source>
</evidence>
<organism evidence="4 5">
    <name type="scientific">Prosthecochloris aestuarii (strain DSM 271 / SK 413)</name>
    <dbReference type="NCBI Taxonomy" id="290512"/>
    <lineage>
        <taxon>Bacteria</taxon>
        <taxon>Pseudomonadati</taxon>
        <taxon>Chlorobiota</taxon>
        <taxon>Chlorobiia</taxon>
        <taxon>Chlorobiales</taxon>
        <taxon>Chlorobiaceae</taxon>
        <taxon>Prosthecochloris</taxon>
    </lineage>
</organism>
<dbReference type="PANTHER" id="PTHR31616:SF0">
    <property type="entry name" value="GLUCAN 1,4-ALPHA-GLUCOSIDASE"/>
    <property type="match status" value="1"/>
</dbReference>
<feature type="domain" description="GH15-like" evidence="1">
    <location>
        <begin position="225"/>
        <end position="588"/>
    </location>
</feature>
<dbReference type="EMBL" id="CP001108">
    <property type="protein sequence ID" value="ACF46510.1"/>
    <property type="molecule type" value="Genomic_DNA"/>
</dbReference>
<dbReference type="Gene3D" id="1.50.10.10">
    <property type="match status" value="1"/>
</dbReference>
<proteinExistence type="predicted"/>
<reference evidence="4" key="1">
    <citation type="submission" date="2008-06" db="EMBL/GenBank/DDBJ databases">
        <title>Complete sequence of chromosome of Prosthecochloris aestuarii DSM 271.</title>
        <authorList>
            <consortium name="US DOE Joint Genome Institute"/>
            <person name="Lucas S."/>
            <person name="Copeland A."/>
            <person name="Lapidus A."/>
            <person name="Glavina del Rio T."/>
            <person name="Dalin E."/>
            <person name="Tice H."/>
            <person name="Bruce D."/>
            <person name="Goodwin L."/>
            <person name="Pitluck S."/>
            <person name="Schmutz J."/>
            <person name="Larimer F."/>
            <person name="Land M."/>
            <person name="Hauser L."/>
            <person name="Kyrpides N."/>
            <person name="Anderson I."/>
            <person name="Liu Z."/>
            <person name="Li T."/>
            <person name="Zhao F."/>
            <person name="Overmann J."/>
            <person name="Bryant D.A."/>
            <person name="Richardson P."/>
        </authorList>
    </citation>
    <scope>NUCLEOTIDE SEQUENCE [LARGE SCALE GENOMIC DNA]</scope>
    <source>
        <strain evidence="4">DSM 271</strain>
    </source>
</reference>
<dbReference type="AlphaFoldDB" id="B4S8X3"/>
<feature type="domain" description="DUF547" evidence="2">
    <location>
        <begin position="689"/>
        <end position="814"/>
    </location>
</feature>
<dbReference type="KEGG" id="paa:Paes_1490"/>
<dbReference type="InterPro" id="IPR012341">
    <property type="entry name" value="6hp_glycosidase-like_sf"/>
</dbReference>
<dbReference type="InterPro" id="IPR045582">
    <property type="entry name" value="Trehalase-like_N"/>
</dbReference>
<evidence type="ECO:0000313" key="4">
    <source>
        <dbReference type="EMBL" id="ACF46510.1"/>
    </source>
</evidence>
<dbReference type="InterPro" id="IPR006869">
    <property type="entry name" value="DUF547"/>
</dbReference>
<gene>
    <name evidence="4" type="ordered locus">Paes_1490</name>
</gene>
<evidence type="ECO:0000259" key="3">
    <source>
        <dbReference type="Pfam" id="PF19291"/>
    </source>
</evidence>
<dbReference type="RefSeq" id="WP_012506043.1">
    <property type="nucleotide sequence ID" value="NC_011059.1"/>
</dbReference>
<name>B4S8X3_PROA2</name>
<accession>B4S8X3</accession>
<dbReference type="eggNOG" id="COG3387">
    <property type="taxonomic scope" value="Bacteria"/>
</dbReference>
<dbReference type="GO" id="GO:0005975">
    <property type="term" value="P:carbohydrate metabolic process"/>
    <property type="evidence" value="ECO:0007669"/>
    <property type="project" value="InterPro"/>
</dbReference>
<dbReference type="PANTHER" id="PTHR31616">
    <property type="entry name" value="TREHALASE"/>
    <property type="match status" value="1"/>
</dbReference>
<keyword evidence="4" id="KW-0378">Hydrolase</keyword>
<dbReference type="STRING" id="290512.Paes_1490"/>
<dbReference type="InterPro" id="IPR008928">
    <property type="entry name" value="6-hairpin_glycosidase_sf"/>
</dbReference>
<protein>
    <submittedName>
        <fullName evidence="4">Glycoside hydrolase 15-related</fullName>
    </submittedName>
</protein>
<dbReference type="Proteomes" id="UP000002725">
    <property type="component" value="Chromosome"/>
</dbReference>
<dbReference type="Pfam" id="PF00723">
    <property type="entry name" value="Glyco_hydro_15"/>
    <property type="match status" value="1"/>
</dbReference>
<dbReference type="GO" id="GO:0004553">
    <property type="term" value="F:hydrolase activity, hydrolyzing O-glycosyl compounds"/>
    <property type="evidence" value="ECO:0007669"/>
    <property type="project" value="UniProtKB-ARBA"/>
</dbReference>
<dbReference type="InterPro" id="IPR011613">
    <property type="entry name" value="GH15-like"/>
</dbReference>